<keyword evidence="5 13" id="KW-0547">Nucleotide-binding</keyword>
<evidence type="ECO:0000256" key="4">
    <source>
        <dbReference type="ARBA" id="ARBA00022692"/>
    </source>
</evidence>
<evidence type="ECO:0000256" key="3">
    <source>
        <dbReference type="ARBA" id="ARBA00022607"/>
    </source>
</evidence>
<dbReference type="GO" id="GO:0030007">
    <property type="term" value="P:intracellular potassium ion homeostasis"/>
    <property type="evidence" value="ECO:0007669"/>
    <property type="project" value="TreeGrafter"/>
</dbReference>
<organism evidence="16 17">
    <name type="scientific">Strigamia maritima</name>
    <name type="common">European centipede</name>
    <name type="synonym">Geophilus maritimus</name>
    <dbReference type="NCBI Taxonomy" id="126957"/>
    <lineage>
        <taxon>Eukaryota</taxon>
        <taxon>Metazoa</taxon>
        <taxon>Ecdysozoa</taxon>
        <taxon>Arthropoda</taxon>
        <taxon>Myriapoda</taxon>
        <taxon>Chilopoda</taxon>
        <taxon>Pleurostigmophora</taxon>
        <taxon>Geophilomorpha</taxon>
        <taxon>Linotaeniidae</taxon>
        <taxon>Strigamia</taxon>
    </lineage>
</organism>
<dbReference type="GO" id="GO:0036376">
    <property type="term" value="P:sodium ion export across plasma membrane"/>
    <property type="evidence" value="ECO:0007669"/>
    <property type="project" value="TreeGrafter"/>
</dbReference>
<feature type="transmembrane region" description="Helical" evidence="13">
    <location>
        <begin position="202"/>
        <end position="226"/>
    </location>
</feature>
<dbReference type="FunFam" id="1.20.1110.10:FF:000038">
    <property type="entry name" value="Sodium/potassium-transporting ATPase subunit alpha"/>
    <property type="match status" value="1"/>
</dbReference>
<keyword evidence="3" id="KW-0740">Sodium/potassium transport</keyword>
<dbReference type="Gene3D" id="3.40.1110.10">
    <property type="entry name" value="Calcium-transporting ATPase, cytoplasmic domain N"/>
    <property type="match status" value="1"/>
</dbReference>
<dbReference type="FunFam" id="3.40.1110.10:FF:000001">
    <property type="entry name" value="Sodium/potassium-transporting ATPase subunit alpha"/>
    <property type="match status" value="1"/>
</dbReference>
<dbReference type="eggNOG" id="KOG0203">
    <property type="taxonomic scope" value="Eukaryota"/>
</dbReference>
<dbReference type="SFLD" id="SFLDF00027">
    <property type="entry name" value="p-type_atpase"/>
    <property type="match status" value="1"/>
</dbReference>
<dbReference type="GO" id="GO:0090533">
    <property type="term" value="C:cation-transporting ATPase complex"/>
    <property type="evidence" value="ECO:0007669"/>
    <property type="project" value="UniProtKB-ARBA"/>
</dbReference>
<feature type="transmembrane region" description="Helical" evidence="13">
    <location>
        <begin position="738"/>
        <end position="760"/>
    </location>
</feature>
<comment type="subunit">
    <text evidence="12">The sodium/potassium-transporting ATPase is composed of a catalytic alpha subunit, an auxiliary non-catalytic beta subunit and an additional regulatory subunit.</text>
</comment>
<evidence type="ECO:0000313" key="16">
    <source>
        <dbReference type="EnsemblMetazoa" id="SMAR009306-PA"/>
    </source>
</evidence>
<dbReference type="SFLD" id="SFLDG00002">
    <property type="entry name" value="C1.7:_P-type_atpase_like"/>
    <property type="match status" value="1"/>
</dbReference>
<name>T1J6N4_STRMM</name>
<keyword evidence="2" id="KW-1003">Cell membrane</keyword>
<dbReference type="InterPro" id="IPR023214">
    <property type="entry name" value="HAD_sf"/>
</dbReference>
<feature type="transmembrane region" description="Helical" evidence="13">
    <location>
        <begin position="885"/>
        <end position="908"/>
    </location>
</feature>
<dbReference type="PRINTS" id="PR00119">
    <property type="entry name" value="CATATPASE"/>
</dbReference>
<dbReference type="Pfam" id="PF13246">
    <property type="entry name" value="Cation_ATPase"/>
    <property type="match status" value="1"/>
</dbReference>
<dbReference type="GO" id="GO:1902600">
    <property type="term" value="P:proton transmembrane transport"/>
    <property type="evidence" value="ECO:0007669"/>
    <property type="project" value="TreeGrafter"/>
</dbReference>
<feature type="transmembrane region" description="Helical" evidence="13">
    <location>
        <begin position="232"/>
        <end position="255"/>
    </location>
</feature>
<feature type="domain" description="Cation-transporting P-type ATPase C-terminal" evidence="15">
    <location>
        <begin position="735"/>
        <end position="942"/>
    </location>
</feature>
<dbReference type="GO" id="GO:0005391">
    <property type="term" value="F:P-type sodium:potassium-exchanging transporter activity"/>
    <property type="evidence" value="ECO:0007669"/>
    <property type="project" value="UniProtKB-ARBA"/>
</dbReference>
<dbReference type="Pfam" id="PF00122">
    <property type="entry name" value="E1-E2_ATPase"/>
    <property type="match status" value="1"/>
</dbReference>
<dbReference type="SUPFAM" id="SSF81665">
    <property type="entry name" value="Calcium ATPase, transmembrane domain M"/>
    <property type="match status" value="1"/>
</dbReference>
<dbReference type="NCBIfam" id="TIGR01106">
    <property type="entry name" value="ATPase-IIC_X-K"/>
    <property type="match status" value="1"/>
</dbReference>
<dbReference type="GO" id="GO:0016887">
    <property type="term" value="F:ATP hydrolysis activity"/>
    <property type="evidence" value="ECO:0007669"/>
    <property type="project" value="InterPro"/>
</dbReference>
<dbReference type="SUPFAM" id="SSF81660">
    <property type="entry name" value="Metal cation-transporting ATPase, ATP-binding domain N"/>
    <property type="match status" value="1"/>
</dbReference>
<dbReference type="GO" id="GO:0006883">
    <property type="term" value="P:intracellular sodium ion homeostasis"/>
    <property type="evidence" value="ECO:0007669"/>
    <property type="project" value="TreeGrafter"/>
</dbReference>
<dbReference type="EMBL" id="JH431880">
    <property type="status" value="NOT_ANNOTATED_CDS"/>
    <property type="molecule type" value="Genomic_DNA"/>
</dbReference>
<dbReference type="Gene3D" id="1.20.1110.10">
    <property type="entry name" value="Calcium-transporting ATPase, transmembrane domain"/>
    <property type="match status" value="1"/>
</dbReference>
<accession>T1J6N4</accession>
<dbReference type="InterPro" id="IPR059000">
    <property type="entry name" value="ATPase_P-type_domA"/>
</dbReference>
<dbReference type="SUPFAM" id="SSF56784">
    <property type="entry name" value="HAD-like"/>
    <property type="match status" value="1"/>
</dbReference>
<feature type="domain" description="P-type ATPase A" evidence="14">
    <location>
        <begin position="75"/>
        <end position="185"/>
    </location>
</feature>
<dbReference type="PRINTS" id="PR00121">
    <property type="entry name" value="NAKATPASE"/>
</dbReference>
<evidence type="ECO:0000256" key="12">
    <source>
        <dbReference type="ARBA" id="ARBA00038795"/>
    </source>
</evidence>
<evidence type="ECO:0000256" key="7">
    <source>
        <dbReference type="ARBA" id="ARBA00022967"/>
    </source>
</evidence>
<comment type="function">
    <text evidence="11">This is the catalytic component of the active enzyme, which catalyzes the hydrolysis of ATP coupled with the exchange of sodium and potassium ions across the plasma membrane. This action creates the electrochemical gradient of sodium and potassium ions, providing the energy for active transport of various nutrients.</text>
</comment>
<evidence type="ECO:0000256" key="9">
    <source>
        <dbReference type="ARBA" id="ARBA00023065"/>
    </source>
</evidence>
<dbReference type="Proteomes" id="UP000014500">
    <property type="component" value="Unassembled WGS sequence"/>
</dbReference>
<feature type="transmembrane region" description="Helical" evidence="13">
    <location>
        <begin position="40"/>
        <end position="60"/>
    </location>
</feature>
<keyword evidence="8 13" id="KW-1133">Transmembrane helix</keyword>
<dbReference type="SUPFAM" id="SSF81653">
    <property type="entry name" value="Calcium ATPase, transduction domain A"/>
    <property type="match status" value="1"/>
</dbReference>
<reference evidence="16" key="2">
    <citation type="submission" date="2015-02" db="UniProtKB">
        <authorList>
            <consortium name="EnsemblMetazoa"/>
        </authorList>
    </citation>
    <scope>IDENTIFICATION</scope>
</reference>
<dbReference type="FunFam" id="3.40.50.1000:FF:000083">
    <property type="entry name" value="Sodium/potassium-transporting ATPase subunit alpha"/>
    <property type="match status" value="1"/>
</dbReference>
<evidence type="ECO:0000313" key="17">
    <source>
        <dbReference type="Proteomes" id="UP000014500"/>
    </source>
</evidence>
<evidence type="ECO:0000259" key="15">
    <source>
        <dbReference type="Pfam" id="PF00689"/>
    </source>
</evidence>
<evidence type="ECO:0000256" key="8">
    <source>
        <dbReference type="ARBA" id="ARBA00022989"/>
    </source>
</evidence>
<dbReference type="InterPro" id="IPR023299">
    <property type="entry name" value="ATPase_P-typ_cyto_dom_N"/>
</dbReference>
<dbReference type="GO" id="GO:0098797">
    <property type="term" value="C:plasma membrane protein complex"/>
    <property type="evidence" value="ECO:0007669"/>
    <property type="project" value="UniProtKB-ARBA"/>
</dbReference>
<dbReference type="Gene3D" id="3.40.50.1000">
    <property type="entry name" value="HAD superfamily/HAD-like"/>
    <property type="match status" value="1"/>
</dbReference>
<protein>
    <recommendedName>
        <fullName evidence="13">Sodium/potassium-transporting ATPase subunit alpha</fullName>
    </recommendedName>
</protein>
<dbReference type="PANTHER" id="PTHR43294:SF21">
    <property type="entry name" value="CATION TRANSPORTING ATPASE"/>
    <property type="match status" value="1"/>
</dbReference>
<keyword evidence="13" id="KW-0813">Transport</keyword>
<keyword evidence="13" id="KW-0633">Potassium transport</keyword>
<feature type="transmembrane region" description="Helical" evidence="13">
    <location>
        <begin position="920"/>
        <end position="939"/>
    </location>
</feature>
<keyword evidence="3" id="KW-0739">Sodium transport</keyword>
<comment type="subcellular location">
    <subcellularLocation>
        <location evidence="1 13">Cell membrane</location>
        <topology evidence="1 13">Multi-pass membrane protein</topology>
    </subcellularLocation>
</comment>
<dbReference type="InterPro" id="IPR001757">
    <property type="entry name" value="P_typ_ATPase"/>
</dbReference>
<dbReference type="EnsemblMetazoa" id="SMAR009306-RA">
    <property type="protein sequence ID" value="SMAR009306-PA"/>
    <property type="gene ID" value="SMAR009306"/>
</dbReference>
<dbReference type="SFLD" id="SFLDS00003">
    <property type="entry name" value="Haloacid_Dehalogenase"/>
    <property type="match status" value="1"/>
</dbReference>
<dbReference type="FunFam" id="2.70.150.10:FF:000003">
    <property type="entry name" value="Sodium/potassium-transporting ATPase subunit alpha"/>
    <property type="match status" value="1"/>
</dbReference>
<evidence type="ECO:0000256" key="5">
    <source>
        <dbReference type="ARBA" id="ARBA00022741"/>
    </source>
</evidence>
<dbReference type="Pfam" id="PF00689">
    <property type="entry name" value="Cation_ATPase_C"/>
    <property type="match status" value="1"/>
</dbReference>
<reference evidence="17" key="1">
    <citation type="submission" date="2011-05" db="EMBL/GenBank/DDBJ databases">
        <authorList>
            <person name="Richards S.R."/>
            <person name="Qu J."/>
            <person name="Jiang H."/>
            <person name="Jhangiani S.N."/>
            <person name="Agravi P."/>
            <person name="Goodspeed R."/>
            <person name="Gross S."/>
            <person name="Mandapat C."/>
            <person name="Jackson L."/>
            <person name="Mathew T."/>
            <person name="Pu L."/>
            <person name="Thornton R."/>
            <person name="Saada N."/>
            <person name="Wilczek-Boney K.B."/>
            <person name="Lee S."/>
            <person name="Kovar C."/>
            <person name="Wu Y."/>
            <person name="Scherer S.E."/>
            <person name="Worley K.C."/>
            <person name="Muzny D.M."/>
            <person name="Gibbs R."/>
        </authorList>
    </citation>
    <scope>NUCLEOTIDE SEQUENCE</scope>
    <source>
        <strain evidence="17">Brora</strain>
    </source>
</reference>
<keyword evidence="13" id="KW-0479">Metal-binding</keyword>
<evidence type="ECO:0000256" key="2">
    <source>
        <dbReference type="ARBA" id="ARBA00022475"/>
    </source>
</evidence>
<dbReference type="GO" id="GO:0046872">
    <property type="term" value="F:metal ion binding"/>
    <property type="evidence" value="ECO:0007669"/>
    <property type="project" value="UniProtKB-KW"/>
</dbReference>
<keyword evidence="17" id="KW-1185">Reference proteome</keyword>
<dbReference type="PANTHER" id="PTHR43294">
    <property type="entry name" value="SODIUM/POTASSIUM-TRANSPORTING ATPASE SUBUNIT ALPHA"/>
    <property type="match status" value="1"/>
</dbReference>
<keyword evidence="4 13" id="KW-0812">Transmembrane</keyword>
<proteinExistence type="inferred from homology"/>
<keyword evidence="6 13" id="KW-0067">ATP-binding</keyword>
<keyword evidence="10 13" id="KW-0472">Membrane</keyword>
<evidence type="ECO:0000256" key="6">
    <source>
        <dbReference type="ARBA" id="ARBA00022840"/>
    </source>
</evidence>
<dbReference type="InterPro" id="IPR036412">
    <property type="entry name" value="HAD-like_sf"/>
</dbReference>
<evidence type="ECO:0000256" key="11">
    <source>
        <dbReference type="ARBA" id="ARBA00037422"/>
    </source>
</evidence>
<dbReference type="NCBIfam" id="TIGR01494">
    <property type="entry name" value="ATPase_P-type"/>
    <property type="match status" value="2"/>
</dbReference>
<dbReference type="InterPro" id="IPR005775">
    <property type="entry name" value="P-type_ATPase_IIC"/>
</dbReference>
<keyword evidence="7" id="KW-1278">Translocase</keyword>
<dbReference type="PhylomeDB" id="T1J6N4"/>
<dbReference type="HOGENOM" id="CLU_002360_3_3_1"/>
<dbReference type="STRING" id="126957.T1J6N4"/>
<feature type="transmembrane region" description="Helical" evidence="13">
    <location>
        <begin position="7"/>
        <end position="28"/>
    </location>
</feature>
<dbReference type="InterPro" id="IPR008250">
    <property type="entry name" value="ATPase_P-typ_transduc_dom_A_sf"/>
</dbReference>
<dbReference type="InterPro" id="IPR050510">
    <property type="entry name" value="Cation_transp_ATPase_P-type"/>
</dbReference>
<evidence type="ECO:0000259" key="14">
    <source>
        <dbReference type="Pfam" id="PF00122"/>
    </source>
</evidence>
<dbReference type="InterPro" id="IPR006068">
    <property type="entry name" value="ATPase_P-typ_cation-transptr_C"/>
</dbReference>
<dbReference type="InterPro" id="IPR018303">
    <property type="entry name" value="ATPase_P-typ_P_site"/>
</dbReference>
<dbReference type="InterPro" id="IPR044492">
    <property type="entry name" value="P_typ_ATPase_HD_dom"/>
</dbReference>
<dbReference type="PROSITE" id="PS00154">
    <property type="entry name" value="ATPASE_E1_E2"/>
    <property type="match status" value="1"/>
</dbReference>
<dbReference type="GO" id="GO:1990573">
    <property type="term" value="P:potassium ion import across plasma membrane"/>
    <property type="evidence" value="ECO:0007669"/>
    <property type="project" value="TreeGrafter"/>
</dbReference>
<keyword evidence="3" id="KW-0915">Sodium</keyword>
<evidence type="ECO:0000256" key="10">
    <source>
        <dbReference type="ARBA" id="ARBA00023136"/>
    </source>
</evidence>
<dbReference type="InterPro" id="IPR023298">
    <property type="entry name" value="ATPase_P-typ_TM_dom_sf"/>
</dbReference>
<dbReference type="GO" id="GO:0005524">
    <property type="term" value="F:ATP binding"/>
    <property type="evidence" value="ECO:0007669"/>
    <property type="project" value="UniProtKB-KW"/>
</dbReference>
<keyword evidence="9 13" id="KW-0406">Ion transport</keyword>
<comment type="similarity">
    <text evidence="13">Belongs to the cation transport ATPase (P-type) (TC 3.A.3) family. Type IIC subfamily.</text>
</comment>
<keyword evidence="13" id="KW-0630">Potassium</keyword>
<dbReference type="GO" id="GO:0043226">
    <property type="term" value="C:organelle"/>
    <property type="evidence" value="ECO:0007669"/>
    <property type="project" value="UniProtKB-ARBA"/>
</dbReference>
<evidence type="ECO:0000256" key="1">
    <source>
        <dbReference type="ARBA" id="ARBA00004651"/>
    </source>
</evidence>
<sequence>MKFLKQMFGGFSLLLWAASILCFIAYGVEVMTKDEPSQDNLYLGIVLACVVFLTGSFTYYQESRSAHLLDSFKHMIPQYGTVIRDGKQISIPAVEIVVGDVVDVKMGDKIPADIRIITSQNFKVDNSSLTGESEPQSRSTEFTHDNPLETKNLAFFSTFAVEGFCRGVVVCTGDKTVMGRVANLTTGLKNSKTPIAREIEHFVQIITIFAVMVGGIFLVIVLVLGFNWLTAIIFIIGVIVANVPEGLLPTVFVSLSLAAKRMAKKNCVVKNLEAVETLGSTSVICTDKTGTLTQNRMTVAHLWIDGNIFETNTSEMQSGLEATTFDRQSNTYKDLLRIATLCNRAFFKVDQDENIPVMQRETAGDASESALLKFCTLRLGEKDYEIMKDVNKKVCEIPFNSTNKFQISIHQLAEPTEESHHILVMKGAPEQILKCCSTVSINGEELPLDKEKKAKFNSAYVALGSLGERVLGKNLYFQKNCKLTWHWFVGFCQYYLPKKDFPLNFPFDSDDINFPMEGLCFVGLISLIDPPRATVPDAIGHCRTAGVKVIMVTGDHPITAKAIAQAVGIISDGAKVDEEETVKTDCVEEVTDGYQVKACVIHGTQLKDFQPDQVDNILKYYTEVVFARTSPQQKLIIVESCQRLGAIVAVTGDGVNDAPALKKADIGIAMGITGSEVSKQAADMVLLDDNFSSIVHGVEEGRLIFENLKKAIAYALTANLPEIVPFLIYAIFNIPLPLGNVHMLVICLGTDIVPAISMGYEKAETDIMLRKPRNPRTENLVNVRLVCRSYAQIGPMEALAGFYTYFVVMGQNGFWPLKLFGLRSAWESAAINDLEDSYRQEWTYDQRKTLEFTCQTSFFVSVVITQLANIIVNKVRRKSVFQQGLGNHVMSFGMLFELLLAAFLSYTPGMANIHMEPLKFMWWFPAIPFSILIFILDELRRLTMKKFPRGFIFRETYF</sequence>
<dbReference type="AlphaFoldDB" id="T1J6N4"/>
<dbReference type="Gene3D" id="2.70.150.10">
    <property type="entry name" value="Calcium-transporting ATPase, cytoplasmic transduction domain A"/>
    <property type="match status" value="1"/>
</dbReference>
<feature type="transmembrane region" description="Helical" evidence="13">
    <location>
        <begin position="711"/>
        <end position="732"/>
    </location>
</feature>
<evidence type="ECO:0000256" key="13">
    <source>
        <dbReference type="RuleBase" id="RU362084"/>
    </source>
</evidence>